<dbReference type="NCBIfam" id="TIGR00079">
    <property type="entry name" value="pept_deformyl"/>
    <property type="match status" value="1"/>
</dbReference>
<dbReference type="Gene3D" id="3.90.45.10">
    <property type="entry name" value="Peptide deformylase"/>
    <property type="match status" value="1"/>
</dbReference>
<dbReference type="InterPro" id="IPR036821">
    <property type="entry name" value="Peptide_deformylase_sf"/>
</dbReference>
<keyword evidence="3 6" id="KW-0378">Hydrolase</keyword>
<keyword evidence="5 6" id="KW-0408">Iron</keyword>
<dbReference type="PIRSF" id="PIRSF004749">
    <property type="entry name" value="Pep_def"/>
    <property type="match status" value="1"/>
</dbReference>
<dbReference type="SUPFAM" id="SSF56420">
    <property type="entry name" value="Peptide deformylase"/>
    <property type="match status" value="1"/>
</dbReference>
<dbReference type="EMBL" id="JBGORX010000002">
    <property type="protein sequence ID" value="MFJ1268631.1"/>
    <property type="molecule type" value="Genomic_DNA"/>
</dbReference>
<comment type="cofactor">
    <cofactor evidence="6">
        <name>Fe(2+)</name>
        <dbReference type="ChEBI" id="CHEBI:29033"/>
    </cofactor>
    <text evidence="6">Binds 1 Fe(2+) ion.</text>
</comment>
<accession>A0ABW8D9U3</accession>
<evidence type="ECO:0000256" key="4">
    <source>
        <dbReference type="ARBA" id="ARBA00022917"/>
    </source>
</evidence>
<comment type="caution">
    <text evidence="7">The sequence shown here is derived from an EMBL/GenBank/DDBJ whole genome shotgun (WGS) entry which is preliminary data.</text>
</comment>
<evidence type="ECO:0000256" key="3">
    <source>
        <dbReference type="ARBA" id="ARBA00022801"/>
    </source>
</evidence>
<keyword evidence="8" id="KW-1185">Reference proteome</keyword>
<evidence type="ECO:0000313" key="8">
    <source>
        <dbReference type="Proteomes" id="UP001615550"/>
    </source>
</evidence>
<comment type="catalytic activity">
    <reaction evidence="6">
        <text>N-terminal N-formyl-L-methionyl-[peptide] + H2O = N-terminal L-methionyl-[peptide] + formate</text>
        <dbReference type="Rhea" id="RHEA:24420"/>
        <dbReference type="Rhea" id="RHEA-COMP:10639"/>
        <dbReference type="Rhea" id="RHEA-COMP:10640"/>
        <dbReference type="ChEBI" id="CHEBI:15377"/>
        <dbReference type="ChEBI" id="CHEBI:15740"/>
        <dbReference type="ChEBI" id="CHEBI:49298"/>
        <dbReference type="ChEBI" id="CHEBI:64731"/>
        <dbReference type="EC" id="3.5.1.88"/>
    </reaction>
</comment>
<keyword evidence="2 6" id="KW-0479">Metal-binding</keyword>
<feature type="binding site" evidence="6">
    <location>
        <position position="144"/>
    </location>
    <ligand>
        <name>Fe cation</name>
        <dbReference type="ChEBI" id="CHEBI:24875"/>
    </ligand>
</feature>
<evidence type="ECO:0000313" key="7">
    <source>
        <dbReference type="EMBL" id="MFJ1268631.1"/>
    </source>
</evidence>
<gene>
    <name evidence="6 7" type="primary">def</name>
    <name evidence="7" type="ORF">ACD661_08710</name>
</gene>
<evidence type="ECO:0000256" key="6">
    <source>
        <dbReference type="HAMAP-Rule" id="MF_00163"/>
    </source>
</evidence>
<feature type="binding site" evidence="6">
    <location>
        <position position="148"/>
    </location>
    <ligand>
        <name>Fe cation</name>
        <dbReference type="ChEBI" id="CHEBI:24875"/>
    </ligand>
</feature>
<name>A0ABW8D9U3_9GAMM</name>
<comment type="function">
    <text evidence="6">Removes the formyl group from the N-terminal Met of newly synthesized proteins. Requires at least a dipeptide for an efficient rate of reaction. N-terminal L-methionine is a prerequisite for activity but the enzyme has broad specificity at other positions.</text>
</comment>
<comment type="similarity">
    <text evidence="1 6">Belongs to the polypeptide deformylase family.</text>
</comment>
<dbReference type="PANTHER" id="PTHR10458:SF20">
    <property type="entry name" value="PEPTIDE DEFORMYLASE 1"/>
    <property type="match status" value="1"/>
</dbReference>
<dbReference type="HAMAP" id="MF_00163">
    <property type="entry name" value="Pep_deformylase"/>
    <property type="match status" value="1"/>
</dbReference>
<dbReference type="EC" id="3.5.1.88" evidence="6"/>
<dbReference type="RefSeq" id="WP_400187473.1">
    <property type="nucleotide sequence ID" value="NZ_JBGORX010000002.1"/>
</dbReference>
<evidence type="ECO:0000256" key="1">
    <source>
        <dbReference type="ARBA" id="ARBA00010759"/>
    </source>
</evidence>
<evidence type="ECO:0000256" key="5">
    <source>
        <dbReference type="ARBA" id="ARBA00023004"/>
    </source>
</evidence>
<feature type="active site" evidence="6">
    <location>
        <position position="145"/>
    </location>
</feature>
<dbReference type="NCBIfam" id="NF001159">
    <property type="entry name" value="PRK00150.1-3"/>
    <property type="match status" value="1"/>
</dbReference>
<feature type="binding site" evidence="6">
    <location>
        <position position="102"/>
    </location>
    <ligand>
        <name>Fe cation</name>
        <dbReference type="ChEBI" id="CHEBI:24875"/>
    </ligand>
</feature>
<keyword evidence="4 6" id="KW-0648">Protein biosynthesis</keyword>
<evidence type="ECO:0000256" key="2">
    <source>
        <dbReference type="ARBA" id="ARBA00022723"/>
    </source>
</evidence>
<sequence length="182" mass="20483">MNAHAVIQLGNPLLRMISEPISGDLFGTEELKELESLLFKTLEEQQGLGLAAPQIAIQKRALVFGMQQHPVRTDLPSIPFTVLFNPSFEPLSDEMEEAYEGCLSVGQLRGKVPRHKHIMYRGYDANGNLIEREASDLHARVVQHEYDHLDGIIFLDRVTNYHSLGFHEELVRSGALPSKKPD</sequence>
<dbReference type="Pfam" id="PF01327">
    <property type="entry name" value="Pep_deformylase"/>
    <property type="match status" value="1"/>
</dbReference>
<dbReference type="InterPro" id="IPR023635">
    <property type="entry name" value="Peptide_deformylase"/>
</dbReference>
<reference evidence="7 8" key="1">
    <citation type="submission" date="2024-08" db="EMBL/GenBank/DDBJ databases">
        <title>Draft Genome Sequence of Legionella lytica strain DSB2004, Isolated From a Fire Sprinkler System.</title>
        <authorList>
            <person name="Everhart A.D."/>
            <person name="Kidane D.T."/>
            <person name="Farone A.L."/>
            <person name="Farone M.B."/>
        </authorList>
    </citation>
    <scope>NUCLEOTIDE SEQUENCE [LARGE SCALE GENOMIC DNA]</scope>
    <source>
        <strain evidence="7 8">DSB2004</strain>
    </source>
</reference>
<dbReference type="CDD" id="cd00487">
    <property type="entry name" value="Pep_deformylase"/>
    <property type="match status" value="1"/>
</dbReference>
<dbReference type="Proteomes" id="UP001615550">
    <property type="component" value="Unassembled WGS sequence"/>
</dbReference>
<protein>
    <recommendedName>
        <fullName evidence="6">Peptide deformylase</fullName>
        <shortName evidence="6">PDF</shortName>
        <ecNumber evidence="6">3.5.1.88</ecNumber>
    </recommendedName>
    <alternativeName>
        <fullName evidence="6">Polypeptide deformylase</fullName>
    </alternativeName>
</protein>
<organism evidence="7 8">
    <name type="scientific">Legionella lytica</name>
    <dbReference type="NCBI Taxonomy" id="96232"/>
    <lineage>
        <taxon>Bacteria</taxon>
        <taxon>Pseudomonadati</taxon>
        <taxon>Pseudomonadota</taxon>
        <taxon>Gammaproteobacteria</taxon>
        <taxon>Legionellales</taxon>
        <taxon>Legionellaceae</taxon>
        <taxon>Legionella</taxon>
    </lineage>
</organism>
<dbReference type="GO" id="GO:0042586">
    <property type="term" value="F:peptide deformylase activity"/>
    <property type="evidence" value="ECO:0007669"/>
    <property type="project" value="UniProtKB-EC"/>
</dbReference>
<dbReference type="PRINTS" id="PR01576">
    <property type="entry name" value="PDEFORMYLASE"/>
</dbReference>
<proteinExistence type="inferred from homology"/>
<dbReference type="PANTHER" id="PTHR10458">
    <property type="entry name" value="PEPTIDE DEFORMYLASE"/>
    <property type="match status" value="1"/>
</dbReference>